<organism evidence="11 12">
    <name type="scientific">Paenibacillus sepulcri</name>
    <dbReference type="NCBI Taxonomy" id="359917"/>
    <lineage>
        <taxon>Bacteria</taxon>
        <taxon>Bacillati</taxon>
        <taxon>Bacillota</taxon>
        <taxon>Bacilli</taxon>
        <taxon>Bacillales</taxon>
        <taxon>Paenibacillaceae</taxon>
        <taxon>Paenibacillus</taxon>
    </lineage>
</organism>
<evidence type="ECO:0000259" key="10">
    <source>
        <dbReference type="Pfam" id="PF25198"/>
    </source>
</evidence>
<keyword evidence="5" id="KW-0472">Membrane</keyword>
<evidence type="ECO:0000256" key="5">
    <source>
        <dbReference type="ARBA" id="ARBA00023136"/>
    </source>
</evidence>
<feature type="region of interest" description="Disordered" evidence="8">
    <location>
        <begin position="63"/>
        <end position="90"/>
    </location>
</feature>
<evidence type="ECO:0000256" key="8">
    <source>
        <dbReference type="SAM" id="MobiDB-lite"/>
    </source>
</evidence>
<evidence type="ECO:0000256" key="6">
    <source>
        <dbReference type="ARBA" id="ARBA00023139"/>
    </source>
</evidence>
<evidence type="ECO:0000313" key="12">
    <source>
        <dbReference type="Proteomes" id="UP001519887"/>
    </source>
</evidence>
<comment type="subcellular location">
    <subcellularLocation>
        <location evidence="1">Membrane</location>
        <topology evidence="1">Lipid-anchor</topology>
    </subcellularLocation>
</comment>
<dbReference type="InterPro" id="IPR008844">
    <property type="entry name" value="Spore_GerAC-like"/>
</dbReference>
<evidence type="ECO:0000313" key="11">
    <source>
        <dbReference type="EMBL" id="MBW7454520.1"/>
    </source>
</evidence>
<keyword evidence="3" id="KW-0309">Germination</keyword>
<gene>
    <name evidence="11" type="ORF">K0U00_10815</name>
</gene>
<dbReference type="NCBIfam" id="TIGR02887">
    <property type="entry name" value="spore_ger_x_C"/>
    <property type="match status" value="1"/>
</dbReference>
<feature type="compositionally biased region" description="Polar residues" evidence="8">
    <location>
        <begin position="77"/>
        <end position="87"/>
    </location>
</feature>
<evidence type="ECO:0000256" key="2">
    <source>
        <dbReference type="ARBA" id="ARBA00007886"/>
    </source>
</evidence>
<keyword evidence="7" id="KW-0449">Lipoprotein</keyword>
<dbReference type="InterPro" id="IPR057336">
    <property type="entry name" value="GerAC_N"/>
</dbReference>
<dbReference type="PANTHER" id="PTHR35789:SF1">
    <property type="entry name" value="SPORE GERMINATION PROTEIN B3"/>
    <property type="match status" value="1"/>
</dbReference>
<dbReference type="InterPro" id="IPR046953">
    <property type="entry name" value="Spore_GerAC-like_C"/>
</dbReference>
<evidence type="ECO:0000256" key="4">
    <source>
        <dbReference type="ARBA" id="ARBA00022729"/>
    </source>
</evidence>
<name>A0ABS7C127_9BACL</name>
<keyword evidence="12" id="KW-1185">Reference proteome</keyword>
<accession>A0ABS7C127</accession>
<comment type="caution">
    <text evidence="11">The sequence shown here is derived from an EMBL/GenBank/DDBJ whole genome shotgun (WGS) entry which is preliminary data.</text>
</comment>
<comment type="similarity">
    <text evidence="2">Belongs to the GerABKC lipoprotein family.</text>
</comment>
<dbReference type="Gene3D" id="6.20.190.10">
    <property type="entry name" value="Nutrient germinant receptor protein C, domain 1"/>
    <property type="match status" value="1"/>
</dbReference>
<dbReference type="EMBL" id="JAHZIK010000212">
    <property type="protein sequence ID" value="MBW7454520.1"/>
    <property type="molecule type" value="Genomic_DNA"/>
</dbReference>
<evidence type="ECO:0000256" key="1">
    <source>
        <dbReference type="ARBA" id="ARBA00004635"/>
    </source>
</evidence>
<dbReference type="PANTHER" id="PTHR35789">
    <property type="entry name" value="SPORE GERMINATION PROTEIN B3"/>
    <property type="match status" value="1"/>
</dbReference>
<sequence>MKRRTIRQIARILVLSFSVPLLTGCWDRREINDLAIVLAAGVDEGEKGEVELTVQIYVPSGKEGTGSSGGTVDANRTKGQTTVSTAKGRSLADAMSHTQERLSRKLFWGHSDVFVFGRKRAQTGINDDLDFILRFGQMRERADVYVTGGKAVDIMKILPRLERSSMEALRELSKLEVSTEIDLKTIVQNMIENPEQTFFLPYVQAGSEISDEHHLHKTDMSYFNGVGIFKRGVMVGHVDDDLTRGVFWLTNRIKSSVITLTPEDSEGTVSINLISTSTTFHPHIDRNGKWQLVVSIVGMADVIENTTKLDLMKPDNIKLINQGASDLIRDRIERALKQIQMNMKADIFGMGESFRRHYPKHWKQAKMKWDELFPQVDIDANVKIRIIHMGIVSPNISTLNPGEEK</sequence>
<dbReference type="Pfam" id="PF25198">
    <property type="entry name" value="Spore_GerAC_N"/>
    <property type="match status" value="1"/>
</dbReference>
<feature type="domain" description="Spore germination GerAC-like C-terminal" evidence="9">
    <location>
        <begin position="224"/>
        <end position="390"/>
    </location>
</feature>
<dbReference type="InterPro" id="IPR038501">
    <property type="entry name" value="Spore_GerAC_C_sf"/>
</dbReference>
<evidence type="ECO:0000256" key="3">
    <source>
        <dbReference type="ARBA" id="ARBA00022544"/>
    </source>
</evidence>
<keyword evidence="4" id="KW-0732">Signal</keyword>
<dbReference type="Pfam" id="PF05504">
    <property type="entry name" value="Spore_GerAC"/>
    <property type="match status" value="1"/>
</dbReference>
<reference evidence="11 12" key="1">
    <citation type="submission" date="2021-07" db="EMBL/GenBank/DDBJ databases">
        <title>Paenibacillus radiodurans sp. nov., isolated from the southeastern edge of Tengger Desert.</title>
        <authorList>
            <person name="Zhang G."/>
        </authorList>
    </citation>
    <scope>NUCLEOTIDE SEQUENCE [LARGE SCALE GENOMIC DNA]</scope>
    <source>
        <strain evidence="11 12">CCM 7311</strain>
    </source>
</reference>
<dbReference type="PROSITE" id="PS51257">
    <property type="entry name" value="PROKAR_LIPOPROTEIN"/>
    <property type="match status" value="1"/>
</dbReference>
<dbReference type="RefSeq" id="WP_210039125.1">
    <property type="nucleotide sequence ID" value="NZ_JBHLVU010000043.1"/>
</dbReference>
<keyword evidence="6" id="KW-0564">Palmitate</keyword>
<proteinExistence type="inferred from homology"/>
<protein>
    <submittedName>
        <fullName evidence="11">Ger(X)C family spore germination protein</fullName>
    </submittedName>
</protein>
<evidence type="ECO:0000259" key="9">
    <source>
        <dbReference type="Pfam" id="PF05504"/>
    </source>
</evidence>
<dbReference type="Proteomes" id="UP001519887">
    <property type="component" value="Unassembled WGS sequence"/>
</dbReference>
<feature type="domain" description="Spore germination protein N-terminal" evidence="10">
    <location>
        <begin position="27"/>
        <end position="204"/>
    </location>
</feature>
<evidence type="ECO:0000256" key="7">
    <source>
        <dbReference type="ARBA" id="ARBA00023288"/>
    </source>
</evidence>
<dbReference type="Gene3D" id="3.30.300.210">
    <property type="entry name" value="Nutrient germinant receptor protein C, domain 3"/>
    <property type="match status" value="1"/>
</dbReference>